<proteinExistence type="predicted"/>
<evidence type="ECO:0000256" key="1">
    <source>
        <dbReference type="SAM" id="Coils"/>
    </source>
</evidence>
<reference evidence="2 3" key="1">
    <citation type="submission" date="2017-06" db="EMBL/GenBank/DDBJ databases">
        <authorList>
            <consortium name="Pathogen Informatics"/>
        </authorList>
    </citation>
    <scope>NUCLEOTIDE SEQUENCE [LARGE SCALE GENOMIC DNA]</scope>
    <source>
        <strain evidence="2 3">NCTC13490</strain>
    </source>
</reference>
<dbReference type="RefSeq" id="WP_095070919.1">
    <property type="nucleotide sequence ID" value="NZ_LT906465.1"/>
</dbReference>
<protein>
    <submittedName>
        <fullName evidence="2">Uncharacterized protein conserved in bacteria</fullName>
    </submittedName>
</protein>
<gene>
    <name evidence="2" type="ORF">SAMEA4412677_00957</name>
</gene>
<dbReference type="KEGG" id="ctak:4412677_00957"/>
<dbReference type="Proteomes" id="UP000215196">
    <property type="component" value="Chromosome 1"/>
</dbReference>
<evidence type="ECO:0000313" key="2">
    <source>
        <dbReference type="EMBL" id="SNV41642.1"/>
    </source>
</evidence>
<dbReference type="Pfam" id="PF09903">
    <property type="entry name" value="DUF2130"/>
    <property type="match status" value="1"/>
</dbReference>
<dbReference type="InterPro" id="IPR019219">
    <property type="entry name" value="DUF2130"/>
</dbReference>
<name>A0A239X4R6_9FLAO</name>
<dbReference type="EMBL" id="LT906465">
    <property type="protein sequence ID" value="SNV41642.1"/>
    <property type="molecule type" value="Genomic_DNA"/>
</dbReference>
<keyword evidence="1" id="KW-0175">Coiled coil</keyword>
<dbReference type="AlphaFoldDB" id="A0A239X4R6"/>
<organism evidence="2 3">
    <name type="scientific">Chryseobacterium taklimakanense</name>
    <dbReference type="NCBI Taxonomy" id="536441"/>
    <lineage>
        <taxon>Bacteria</taxon>
        <taxon>Pseudomonadati</taxon>
        <taxon>Bacteroidota</taxon>
        <taxon>Flavobacteriia</taxon>
        <taxon>Flavobacteriales</taxon>
        <taxon>Weeksellaceae</taxon>
        <taxon>Chryseobacterium group</taxon>
        <taxon>Chryseobacterium</taxon>
    </lineage>
</organism>
<sequence length="402" mass="47043">MKTEITCPKCSHHFHIEDVLTNDLQKKIREDLQKEYVSKIDEYKKLKDELELQKENEEAIFNQKLDEALAEKQKETDRITEEKYASTIAKLNAELKQKSSENKELLQKEVKLLELEGTLEEREQQLELKTKKLLLEGKEKFEKEGRRKAQEEFELKEIQFNKDMAEQKKLIDDLKRKAEQGSMQKQGEILEIALEEFLQNNFRHDRISEVAKGVNGADVIQEVHNDFLQKCGSIVFETKRTKNFDKKWLDKLKQDQLQCKAEIAVLVTETLPKDIDKFDFQDGVWICSFQEVKTLVIALRQILVQSQSVKVANENRGEKMEILYNYFTSGEFTQKTKRLLDIFDNMSQQLESEKNVTKKLWAKREKEILTMKENLSIVSGDIAGIAGKEVTLLEEFEDLVLE</sequence>
<evidence type="ECO:0000313" key="3">
    <source>
        <dbReference type="Proteomes" id="UP000215196"/>
    </source>
</evidence>
<keyword evidence="3" id="KW-1185">Reference proteome</keyword>
<feature type="coiled-coil region" evidence="1">
    <location>
        <begin position="29"/>
        <end position="132"/>
    </location>
</feature>
<accession>A0A239X4R6</accession>